<protein>
    <submittedName>
        <fullName evidence="6">Fucose permease</fullName>
    </submittedName>
</protein>
<keyword evidence="4 5" id="KW-0472">Membrane</keyword>
<sequence length="386" mass="39291">MTGPVGFPRQLLAIAALFSLLGFQYSTWASRIPALADRMDLDPREVGLLLLATGVGAAGSFPLVRYLMRRLGSRDLACLSGLLLGGVLIALSATPSFAVALVVMAFDGVVVACLNVAMNAQGAALEVRHGRNAMARLHATFSGGSLVAALVASAVTSVTEDLWVHFGIALVVVLALLALARPALLTSDIEPEEKPRRGRFALPAAATLWLGAAMVFGTITEGAMNDWSALYLEDIAQAPASLAPLGIAVVSAMMLVARLFADGWRTRFGDGAVVRVGATLAGIGLAAALLIGGVVPALIGFACVGLGIAAVTPCVYVAAARQGSDALTLVAAMGVTGLLGGPPIIGFVAGAGNLAWGMAVVAVSALVVAVCALRIHWPTRAVAPVE</sequence>
<feature type="transmembrane region" description="Helical" evidence="5">
    <location>
        <begin position="272"/>
        <end position="291"/>
    </location>
</feature>
<feature type="transmembrane region" description="Helical" evidence="5">
    <location>
        <begin position="76"/>
        <end position="93"/>
    </location>
</feature>
<gene>
    <name evidence="6" type="ORF">LV75_002588</name>
</gene>
<feature type="transmembrane region" description="Helical" evidence="5">
    <location>
        <begin position="297"/>
        <end position="319"/>
    </location>
</feature>
<dbReference type="InterPro" id="IPR036259">
    <property type="entry name" value="MFS_trans_sf"/>
</dbReference>
<evidence type="ECO:0000256" key="1">
    <source>
        <dbReference type="ARBA" id="ARBA00004141"/>
    </source>
</evidence>
<dbReference type="RefSeq" id="WP_253887076.1">
    <property type="nucleotide sequence ID" value="NZ_BAAAVB010000013.1"/>
</dbReference>
<evidence type="ECO:0000256" key="4">
    <source>
        <dbReference type="ARBA" id="ARBA00023136"/>
    </source>
</evidence>
<dbReference type="PANTHER" id="PTHR23514:SF13">
    <property type="entry name" value="INNER MEMBRANE PROTEIN YBJJ"/>
    <property type="match status" value="1"/>
</dbReference>
<dbReference type="CDD" id="cd17393">
    <property type="entry name" value="MFS_MosC_like"/>
    <property type="match status" value="1"/>
</dbReference>
<feature type="transmembrane region" description="Helical" evidence="5">
    <location>
        <begin position="99"/>
        <end position="117"/>
    </location>
</feature>
<dbReference type="Gene3D" id="1.20.1250.20">
    <property type="entry name" value="MFS general substrate transporter like domains"/>
    <property type="match status" value="2"/>
</dbReference>
<feature type="transmembrane region" description="Helical" evidence="5">
    <location>
        <begin position="137"/>
        <end position="156"/>
    </location>
</feature>
<proteinExistence type="predicted"/>
<organism evidence="6 7">
    <name type="scientific">Actinokineospora diospyrosa</name>
    <dbReference type="NCBI Taxonomy" id="103728"/>
    <lineage>
        <taxon>Bacteria</taxon>
        <taxon>Bacillati</taxon>
        <taxon>Actinomycetota</taxon>
        <taxon>Actinomycetes</taxon>
        <taxon>Pseudonocardiales</taxon>
        <taxon>Pseudonocardiaceae</taxon>
        <taxon>Actinokineospora</taxon>
    </lineage>
</organism>
<keyword evidence="7" id="KW-1185">Reference proteome</keyword>
<feature type="transmembrane region" description="Helical" evidence="5">
    <location>
        <begin position="45"/>
        <end position="64"/>
    </location>
</feature>
<dbReference type="SUPFAM" id="SSF103473">
    <property type="entry name" value="MFS general substrate transporter"/>
    <property type="match status" value="1"/>
</dbReference>
<keyword evidence="3 5" id="KW-1133">Transmembrane helix</keyword>
<comment type="caution">
    <text evidence="6">The sequence shown here is derived from an EMBL/GenBank/DDBJ whole genome shotgun (WGS) entry which is preliminary data.</text>
</comment>
<feature type="transmembrane region" description="Helical" evidence="5">
    <location>
        <begin position="200"/>
        <end position="220"/>
    </location>
</feature>
<keyword evidence="2 5" id="KW-0812">Transmembrane</keyword>
<dbReference type="InterPro" id="IPR051788">
    <property type="entry name" value="MFS_Transporter"/>
</dbReference>
<dbReference type="InterPro" id="IPR011701">
    <property type="entry name" value="MFS"/>
</dbReference>
<dbReference type="Proteomes" id="UP001205185">
    <property type="component" value="Unassembled WGS sequence"/>
</dbReference>
<evidence type="ECO:0000313" key="6">
    <source>
        <dbReference type="EMBL" id="MCP2270087.1"/>
    </source>
</evidence>
<accession>A0ABT1IBS3</accession>
<feature type="transmembrane region" description="Helical" evidence="5">
    <location>
        <begin position="240"/>
        <end position="260"/>
    </location>
</feature>
<evidence type="ECO:0000256" key="2">
    <source>
        <dbReference type="ARBA" id="ARBA00022692"/>
    </source>
</evidence>
<feature type="transmembrane region" description="Helical" evidence="5">
    <location>
        <begin position="354"/>
        <end position="373"/>
    </location>
</feature>
<reference evidence="6 7" key="1">
    <citation type="submission" date="2022-06" db="EMBL/GenBank/DDBJ databases">
        <title>Genomic Encyclopedia of Archaeal and Bacterial Type Strains, Phase II (KMG-II): from individual species to whole genera.</title>
        <authorList>
            <person name="Goeker M."/>
        </authorList>
    </citation>
    <scope>NUCLEOTIDE SEQUENCE [LARGE SCALE GENOMIC DNA]</scope>
    <source>
        <strain evidence="6 7">DSM 44255</strain>
    </source>
</reference>
<evidence type="ECO:0000313" key="7">
    <source>
        <dbReference type="Proteomes" id="UP001205185"/>
    </source>
</evidence>
<dbReference type="EMBL" id="JAMTCO010000006">
    <property type="protein sequence ID" value="MCP2270087.1"/>
    <property type="molecule type" value="Genomic_DNA"/>
</dbReference>
<evidence type="ECO:0000256" key="3">
    <source>
        <dbReference type="ARBA" id="ARBA00022989"/>
    </source>
</evidence>
<feature type="transmembrane region" description="Helical" evidence="5">
    <location>
        <begin position="326"/>
        <end position="348"/>
    </location>
</feature>
<dbReference type="PANTHER" id="PTHR23514">
    <property type="entry name" value="BYPASS OF STOP CODON PROTEIN 6"/>
    <property type="match status" value="1"/>
</dbReference>
<feature type="transmembrane region" description="Helical" evidence="5">
    <location>
        <begin position="162"/>
        <end position="180"/>
    </location>
</feature>
<evidence type="ECO:0000256" key="5">
    <source>
        <dbReference type="SAM" id="Phobius"/>
    </source>
</evidence>
<comment type="subcellular location">
    <subcellularLocation>
        <location evidence="1">Membrane</location>
        <topology evidence="1">Multi-pass membrane protein</topology>
    </subcellularLocation>
</comment>
<dbReference type="Pfam" id="PF07690">
    <property type="entry name" value="MFS_1"/>
    <property type="match status" value="1"/>
</dbReference>
<name>A0ABT1IBS3_9PSEU</name>